<dbReference type="AlphaFoldDB" id="A0A7K3RZ39"/>
<dbReference type="Pfam" id="PF13561">
    <property type="entry name" value="adh_short_C2"/>
    <property type="match status" value="1"/>
</dbReference>
<evidence type="ECO:0000256" key="1">
    <source>
        <dbReference type="ARBA" id="ARBA00006484"/>
    </source>
</evidence>
<reference evidence="2 3" key="1">
    <citation type="submission" date="2020-01" db="EMBL/GenBank/DDBJ databases">
        <title>Insect and environment-associated Actinomycetes.</title>
        <authorList>
            <person name="Currrie C."/>
            <person name="Chevrette M."/>
            <person name="Carlson C."/>
            <person name="Stubbendieck R."/>
            <person name="Wendt-Pienkowski E."/>
        </authorList>
    </citation>
    <scope>NUCLEOTIDE SEQUENCE [LARGE SCALE GENOMIC DNA]</scope>
    <source>
        <strain evidence="2 3">SID7590</strain>
    </source>
</reference>
<dbReference type="InterPro" id="IPR036291">
    <property type="entry name" value="NAD(P)-bd_dom_sf"/>
</dbReference>
<dbReference type="PRINTS" id="PR00081">
    <property type="entry name" value="GDHRDH"/>
</dbReference>
<dbReference type="CDD" id="cd05233">
    <property type="entry name" value="SDR_c"/>
    <property type="match status" value="1"/>
</dbReference>
<dbReference type="EMBL" id="JAAGMP010000853">
    <property type="protein sequence ID" value="NEC20303.1"/>
    <property type="molecule type" value="Genomic_DNA"/>
</dbReference>
<dbReference type="PANTHER" id="PTHR42760">
    <property type="entry name" value="SHORT-CHAIN DEHYDROGENASES/REDUCTASES FAMILY MEMBER"/>
    <property type="match status" value="1"/>
</dbReference>
<proteinExistence type="inferred from homology"/>
<comment type="caution">
    <text evidence="2">The sequence shown here is derived from an EMBL/GenBank/DDBJ whole genome shotgun (WGS) entry which is preliminary data.</text>
</comment>
<accession>A0A7K3RZ39</accession>
<dbReference type="Proteomes" id="UP000469670">
    <property type="component" value="Unassembled WGS sequence"/>
</dbReference>
<dbReference type="InterPro" id="IPR020904">
    <property type="entry name" value="Sc_DH/Rdtase_CS"/>
</dbReference>
<dbReference type="PRINTS" id="PR00080">
    <property type="entry name" value="SDRFAMILY"/>
</dbReference>
<organism evidence="2 3">
    <name type="scientific">Streptomyces parvus</name>
    <dbReference type="NCBI Taxonomy" id="66428"/>
    <lineage>
        <taxon>Bacteria</taxon>
        <taxon>Bacillati</taxon>
        <taxon>Actinomycetota</taxon>
        <taxon>Actinomycetes</taxon>
        <taxon>Kitasatosporales</taxon>
        <taxon>Streptomycetaceae</taxon>
        <taxon>Streptomyces</taxon>
    </lineage>
</organism>
<name>A0A7K3RZ39_9ACTN</name>
<sequence>MTRAVLLIGSSSPIGHAIAEAFTRAGDRVVGVSLGGEAHPCLVENLALDVSSAAGADEAVRRTAERLGGLDVLILAAAVMAPAPAHRATPDDWHATITNTLHTAFFPVRAALPALPRGGSIVAISSVNATLAAPWLPGYSAAKSGVEGLVRQLALEYGPRGIRANAVAPAMIGHDDWPKVTEGYPLGRVGKPSDIAQAVLYLASADFVTGVVLPVDGGLSISSPAAFLRPDLRERLFGDERPADV</sequence>
<evidence type="ECO:0000313" key="2">
    <source>
        <dbReference type="EMBL" id="NEC20303.1"/>
    </source>
</evidence>
<dbReference type="RefSeq" id="WP_164203962.1">
    <property type="nucleotide sequence ID" value="NZ_JAAGMP010000853.1"/>
</dbReference>
<dbReference type="Gene3D" id="3.40.50.720">
    <property type="entry name" value="NAD(P)-binding Rossmann-like Domain"/>
    <property type="match status" value="1"/>
</dbReference>
<dbReference type="SUPFAM" id="SSF51735">
    <property type="entry name" value="NAD(P)-binding Rossmann-fold domains"/>
    <property type="match status" value="1"/>
</dbReference>
<dbReference type="GO" id="GO:0016616">
    <property type="term" value="F:oxidoreductase activity, acting on the CH-OH group of donors, NAD or NADP as acceptor"/>
    <property type="evidence" value="ECO:0007669"/>
    <property type="project" value="TreeGrafter"/>
</dbReference>
<dbReference type="PROSITE" id="PS00061">
    <property type="entry name" value="ADH_SHORT"/>
    <property type="match status" value="1"/>
</dbReference>
<protein>
    <submittedName>
        <fullName evidence="2">SDR family oxidoreductase</fullName>
    </submittedName>
</protein>
<comment type="similarity">
    <text evidence="1">Belongs to the short-chain dehydrogenases/reductases (SDR) family.</text>
</comment>
<dbReference type="InterPro" id="IPR002347">
    <property type="entry name" value="SDR_fam"/>
</dbReference>
<evidence type="ECO:0000313" key="3">
    <source>
        <dbReference type="Proteomes" id="UP000469670"/>
    </source>
</evidence>
<gene>
    <name evidence="2" type="ORF">G3I50_18935</name>
</gene>